<protein>
    <recommendedName>
        <fullName evidence="4">Bacteriophage CI repressor-like protein</fullName>
    </recommendedName>
</protein>
<name>A0A419XA65_9BACT</name>
<dbReference type="Proteomes" id="UP000284531">
    <property type="component" value="Unassembled WGS sequence"/>
</dbReference>
<dbReference type="RefSeq" id="WP_120239402.1">
    <property type="nucleotide sequence ID" value="NZ_RAPQ01000008.1"/>
</dbReference>
<gene>
    <name evidence="2" type="ORF">BXY64_1675</name>
</gene>
<sequence>MNKHQKNNTPVKINELIREEMERQMIGPLALSEKLNIGTSSVYNFLEKSSLQVSRLWTISEALQYNFFKRLADQIDIKNPIDSRIAELENEINDLKKERDTLKEVIALLGGNR</sequence>
<evidence type="ECO:0000256" key="1">
    <source>
        <dbReference type="SAM" id="Coils"/>
    </source>
</evidence>
<feature type="coiled-coil region" evidence="1">
    <location>
        <begin position="78"/>
        <end position="105"/>
    </location>
</feature>
<keyword evidence="3" id="KW-1185">Reference proteome</keyword>
<dbReference type="OrthoDB" id="1122253at2"/>
<evidence type="ECO:0000313" key="2">
    <source>
        <dbReference type="EMBL" id="RKE04648.1"/>
    </source>
</evidence>
<organism evidence="2 3">
    <name type="scientific">Marinifilum flexuosum</name>
    <dbReference type="NCBI Taxonomy" id="1117708"/>
    <lineage>
        <taxon>Bacteria</taxon>
        <taxon>Pseudomonadati</taxon>
        <taxon>Bacteroidota</taxon>
        <taxon>Bacteroidia</taxon>
        <taxon>Marinilabiliales</taxon>
        <taxon>Marinifilaceae</taxon>
    </lineage>
</organism>
<dbReference type="EMBL" id="RAPQ01000008">
    <property type="protein sequence ID" value="RKE04648.1"/>
    <property type="molecule type" value="Genomic_DNA"/>
</dbReference>
<evidence type="ECO:0008006" key="4">
    <source>
        <dbReference type="Google" id="ProtNLM"/>
    </source>
</evidence>
<reference evidence="2 3" key="1">
    <citation type="submission" date="2018-09" db="EMBL/GenBank/DDBJ databases">
        <title>Genomic Encyclopedia of Archaeal and Bacterial Type Strains, Phase II (KMG-II): from individual species to whole genera.</title>
        <authorList>
            <person name="Goeker M."/>
        </authorList>
    </citation>
    <scope>NUCLEOTIDE SEQUENCE [LARGE SCALE GENOMIC DNA]</scope>
    <source>
        <strain evidence="2 3">DSM 21950</strain>
    </source>
</reference>
<keyword evidence="1" id="KW-0175">Coiled coil</keyword>
<accession>A0A419XA65</accession>
<evidence type="ECO:0000313" key="3">
    <source>
        <dbReference type="Proteomes" id="UP000284531"/>
    </source>
</evidence>
<comment type="caution">
    <text evidence="2">The sequence shown here is derived from an EMBL/GenBank/DDBJ whole genome shotgun (WGS) entry which is preliminary data.</text>
</comment>
<proteinExistence type="predicted"/>
<dbReference type="AlphaFoldDB" id="A0A419XA65"/>